<accession>A0AAD9Z405</accession>
<feature type="region of interest" description="Disordered" evidence="1">
    <location>
        <begin position="426"/>
        <end position="451"/>
    </location>
</feature>
<proteinExistence type="predicted"/>
<dbReference type="AlphaFoldDB" id="A0AAD9Z405"/>
<protein>
    <submittedName>
        <fullName evidence="2">Uncharacterized protein</fullName>
    </submittedName>
</protein>
<feature type="compositionally biased region" description="Low complexity" evidence="1">
    <location>
        <begin position="40"/>
        <end position="53"/>
    </location>
</feature>
<evidence type="ECO:0000313" key="2">
    <source>
        <dbReference type="EMBL" id="KAK3171049.1"/>
    </source>
</evidence>
<feature type="region of interest" description="Disordered" evidence="1">
    <location>
        <begin position="32"/>
        <end position="70"/>
    </location>
</feature>
<feature type="compositionally biased region" description="Polar residues" evidence="1">
    <location>
        <begin position="303"/>
        <end position="314"/>
    </location>
</feature>
<sequence length="451" mass="49550">MASVHAVMPGSFVFDTTLPPKLDINVSAKSHFFQPPKTPSASSSLYRSTASISNHDGSGTPSRKRSRHDSHMLDQATPFSTQSHAWSTLAVDTPSLETPGAMSPLPFVNTRYELAGGLDTPTAARSSAMDESEATPDIHLRGGRGFRGFDIPSEGYLSYSPTYSPPALAREANGRARQQASPRIRDGLGRAVYSFVGVAGKVLEFCKTTAFRGFYAGGGQGYEMRPPLQQGEADQSIWLDANTDNDVKAFERRHSTIPGRFPEEDFIPEYMTQDHTTPPRASKRIQRERGTAEIGASWVMVGSNPNSREASPSRLSHRKIPSANTAARRPIPKLGRRPILPASRPSLISYVGSPGLRSDRPASFASPRSPTVTSPKHESPVSVEVQRHAARMRKRESEEDANLKRFNQQLKAMIKEGKEALGTKFEVEDDDDKPMDQGYAEGSYFDERWKG</sequence>
<evidence type="ECO:0000256" key="1">
    <source>
        <dbReference type="SAM" id="MobiDB-lite"/>
    </source>
</evidence>
<dbReference type="Proteomes" id="UP001276659">
    <property type="component" value="Unassembled WGS sequence"/>
</dbReference>
<organism evidence="2 3">
    <name type="scientific">Lepraria neglecta</name>
    <dbReference type="NCBI Taxonomy" id="209136"/>
    <lineage>
        <taxon>Eukaryota</taxon>
        <taxon>Fungi</taxon>
        <taxon>Dikarya</taxon>
        <taxon>Ascomycota</taxon>
        <taxon>Pezizomycotina</taxon>
        <taxon>Lecanoromycetes</taxon>
        <taxon>OSLEUM clade</taxon>
        <taxon>Lecanoromycetidae</taxon>
        <taxon>Lecanorales</taxon>
        <taxon>Lecanorineae</taxon>
        <taxon>Stereocaulaceae</taxon>
        <taxon>Lepraria</taxon>
    </lineage>
</organism>
<reference evidence="2" key="1">
    <citation type="submission" date="2022-11" db="EMBL/GenBank/DDBJ databases">
        <title>Chromosomal genome sequence assembly and mating type (MAT) locus characterization of the leprose asexual lichenized fungus Lepraria neglecta (Nyl.) Erichsen.</title>
        <authorList>
            <person name="Allen J.L."/>
            <person name="Pfeffer B."/>
        </authorList>
    </citation>
    <scope>NUCLEOTIDE SEQUENCE</scope>
    <source>
        <strain evidence="2">Allen 5258</strain>
    </source>
</reference>
<keyword evidence="3" id="KW-1185">Reference proteome</keyword>
<feature type="region of interest" description="Disordered" evidence="1">
    <location>
        <begin position="302"/>
        <end position="383"/>
    </location>
</feature>
<evidence type="ECO:0000313" key="3">
    <source>
        <dbReference type="Proteomes" id="UP001276659"/>
    </source>
</evidence>
<gene>
    <name evidence="2" type="ORF">OEA41_003133</name>
</gene>
<dbReference type="EMBL" id="JASNWA010000008">
    <property type="protein sequence ID" value="KAK3171049.1"/>
    <property type="molecule type" value="Genomic_DNA"/>
</dbReference>
<comment type="caution">
    <text evidence="2">The sequence shown here is derived from an EMBL/GenBank/DDBJ whole genome shotgun (WGS) entry which is preliminary data.</text>
</comment>
<name>A0AAD9Z405_9LECA</name>
<feature type="region of interest" description="Disordered" evidence="1">
    <location>
        <begin position="120"/>
        <end position="141"/>
    </location>
</feature>